<gene>
    <name evidence="3" type="ORF">NG895_09515</name>
</gene>
<dbReference type="Proteomes" id="UP001155241">
    <property type="component" value="Unassembled WGS sequence"/>
</dbReference>
<dbReference type="Gene3D" id="1.10.10.1830">
    <property type="entry name" value="Non-ribosomal peptide synthase, adenylation domain"/>
    <property type="match status" value="1"/>
</dbReference>
<organism evidence="3 4">
    <name type="scientific">Aeoliella straminimaris</name>
    <dbReference type="NCBI Taxonomy" id="2954799"/>
    <lineage>
        <taxon>Bacteria</taxon>
        <taxon>Pseudomonadati</taxon>
        <taxon>Planctomycetota</taxon>
        <taxon>Planctomycetia</taxon>
        <taxon>Pirellulales</taxon>
        <taxon>Lacipirellulaceae</taxon>
        <taxon>Aeoliella</taxon>
    </lineage>
</organism>
<accession>A0A9X2F8B9</accession>
<dbReference type="RefSeq" id="WP_252852251.1">
    <property type="nucleotide sequence ID" value="NZ_JAMXLR010000036.1"/>
</dbReference>
<name>A0A9X2F8B9_9BACT</name>
<evidence type="ECO:0000313" key="3">
    <source>
        <dbReference type="EMBL" id="MCO6044145.1"/>
    </source>
</evidence>
<dbReference type="EMBL" id="JAMXLR010000036">
    <property type="protein sequence ID" value="MCO6044145.1"/>
    <property type="molecule type" value="Genomic_DNA"/>
</dbReference>
<feature type="domain" description="TubC N-terminal docking" evidence="2">
    <location>
        <begin position="3"/>
        <end position="52"/>
    </location>
</feature>
<dbReference type="AlphaFoldDB" id="A0A9X2F8B9"/>
<dbReference type="InterPro" id="IPR044894">
    <property type="entry name" value="TubC_N_sf"/>
</dbReference>
<protein>
    <recommendedName>
        <fullName evidence="2">TubC N-terminal docking domain-containing protein</fullName>
    </recommendedName>
</protein>
<dbReference type="InterPro" id="IPR041464">
    <property type="entry name" value="TubC_N"/>
</dbReference>
<evidence type="ECO:0000259" key="2">
    <source>
        <dbReference type="Pfam" id="PF18563"/>
    </source>
</evidence>
<keyword evidence="4" id="KW-1185">Reference proteome</keyword>
<feature type="region of interest" description="Disordered" evidence="1">
    <location>
        <begin position="90"/>
        <end position="110"/>
    </location>
</feature>
<evidence type="ECO:0000313" key="4">
    <source>
        <dbReference type="Proteomes" id="UP001155241"/>
    </source>
</evidence>
<evidence type="ECO:0000256" key="1">
    <source>
        <dbReference type="SAM" id="MobiDB-lite"/>
    </source>
</evidence>
<comment type="caution">
    <text evidence="3">The sequence shown here is derived from an EMBL/GenBank/DDBJ whole genome shotgun (WGS) entry which is preliminary data.</text>
</comment>
<reference evidence="3" key="1">
    <citation type="submission" date="2022-06" db="EMBL/GenBank/DDBJ databases">
        <title>Aeoliella straminimaris, a novel planctomycete from sediments.</title>
        <authorList>
            <person name="Vitorino I.R."/>
            <person name="Lage O.M."/>
        </authorList>
    </citation>
    <scope>NUCLEOTIDE SEQUENCE</scope>
    <source>
        <strain evidence="3">ICT_H6.2</strain>
    </source>
</reference>
<proteinExistence type="predicted"/>
<sequence length="110" mass="12299">MTVSQLIVELSQRGVRIEAADDKLRYNPQSSLTPELVEALRRHKQTILAVLQSPDVELAIAWQSALDHLETTGELPGELVTACRRAAVQRAESPQYHATKRHSPSRDHPL</sequence>
<dbReference type="Pfam" id="PF18563">
    <property type="entry name" value="TubC_N"/>
    <property type="match status" value="1"/>
</dbReference>